<feature type="region of interest" description="Disordered" evidence="1">
    <location>
        <begin position="40"/>
        <end position="64"/>
    </location>
</feature>
<evidence type="ECO:0000313" key="3">
    <source>
        <dbReference type="Proteomes" id="UP000324222"/>
    </source>
</evidence>
<dbReference type="EMBL" id="VSRR010085898">
    <property type="protein sequence ID" value="MPC90878.1"/>
    <property type="molecule type" value="Genomic_DNA"/>
</dbReference>
<sequence length="112" mass="12351">MERLNVKYEEKCNQYDDAVLQLETFKEFVISNTGCISTDTVPAFPDRPVSATPGAPTRPHTVPAETPFTLVRIRATTTNASSPGPEHRVSSTTEPSAQTAVSIHSMQRKYLE</sequence>
<feature type="region of interest" description="Disordered" evidence="1">
    <location>
        <begin position="77"/>
        <end position="112"/>
    </location>
</feature>
<name>A0A5B7JD46_PORTR</name>
<proteinExistence type="predicted"/>
<protein>
    <submittedName>
        <fullName evidence="2">Uncharacterized protein</fullName>
    </submittedName>
</protein>
<gene>
    <name evidence="2" type="ORF">E2C01_085882</name>
</gene>
<accession>A0A5B7JD46</accession>
<keyword evidence="3" id="KW-1185">Reference proteome</keyword>
<comment type="caution">
    <text evidence="2">The sequence shown here is derived from an EMBL/GenBank/DDBJ whole genome shotgun (WGS) entry which is preliminary data.</text>
</comment>
<organism evidence="2 3">
    <name type="scientific">Portunus trituberculatus</name>
    <name type="common">Swimming crab</name>
    <name type="synonym">Neptunus trituberculatus</name>
    <dbReference type="NCBI Taxonomy" id="210409"/>
    <lineage>
        <taxon>Eukaryota</taxon>
        <taxon>Metazoa</taxon>
        <taxon>Ecdysozoa</taxon>
        <taxon>Arthropoda</taxon>
        <taxon>Crustacea</taxon>
        <taxon>Multicrustacea</taxon>
        <taxon>Malacostraca</taxon>
        <taxon>Eumalacostraca</taxon>
        <taxon>Eucarida</taxon>
        <taxon>Decapoda</taxon>
        <taxon>Pleocyemata</taxon>
        <taxon>Brachyura</taxon>
        <taxon>Eubrachyura</taxon>
        <taxon>Portunoidea</taxon>
        <taxon>Portunidae</taxon>
        <taxon>Portuninae</taxon>
        <taxon>Portunus</taxon>
    </lineage>
</organism>
<dbReference type="Proteomes" id="UP000324222">
    <property type="component" value="Unassembled WGS sequence"/>
</dbReference>
<evidence type="ECO:0000256" key="1">
    <source>
        <dbReference type="SAM" id="MobiDB-lite"/>
    </source>
</evidence>
<evidence type="ECO:0000313" key="2">
    <source>
        <dbReference type="EMBL" id="MPC90878.1"/>
    </source>
</evidence>
<feature type="compositionally biased region" description="Polar residues" evidence="1">
    <location>
        <begin position="90"/>
        <end position="105"/>
    </location>
</feature>
<reference evidence="2 3" key="1">
    <citation type="submission" date="2019-05" db="EMBL/GenBank/DDBJ databases">
        <title>Another draft genome of Portunus trituberculatus and its Hox gene families provides insights of decapod evolution.</title>
        <authorList>
            <person name="Jeong J.-H."/>
            <person name="Song I."/>
            <person name="Kim S."/>
            <person name="Choi T."/>
            <person name="Kim D."/>
            <person name="Ryu S."/>
            <person name="Kim W."/>
        </authorList>
    </citation>
    <scope>NUCLEOTIDE SEQUENCE [LARGE SCALE GENOMIC DNA]</scope>
    <source>
        <tissue evidence="2">Muscle</tissue>
    </source>
</reference>
<dbReference type="AlphaFoldDB" id="A0A5B7JD46"/>